<feature type="domain" description="Glucose-methanol-choline oxidoreductase C-terminal" evidence="7">
    <location>
        <begin position="1109"/>
        <end position="1169"/>
    </location>
</feature>
<organism evidence="8 9">
    <name type="scientific">Chitinophaga pinensis (strain ATCC 43595 / DSM 2588 / LMG 13176 / NBRC 15968 / NCIMB 11800 / UQM 2034)</name>
    <dbReference type="NCBI Taxonomy" id="485918"/>
    <lineage>
        <taxon>Bacteria</taxon>
        <taxon>Pseudomonadati</taxon>
        <taxon>Bacteroidota</taxon>
        <taxon>Chitinophagia</taxon>
        <taxon>Chitinophagales</taxon>
        <taxon>Chitinophagaceae</taxon>
        <taxon>Chitinophaga</taxon>
    </lineage>
</organism>
<keyword evidence="4" id="KW-0560">Oxidoreductase</keyword>
<dbReference type="Gene3D" id="3.50.50.60">
    <property type="entry name" value="FAD/NAD(P)-binding domain"/>
    <property type="match status" value="2"/>
</dbReference>
<keyword evidence="5" id="KW-0472">Membrane</keyword>
<dbReference type="GO" id="GO:0016614">
    <property type="term" value="F:oxidoreductase activity, acting on CH-OH group of donors"/>
    <property type="evidence" value="ECO:0007669"/>
    <property type="project" value="InterPro"/>
</dbReference>
<dbReference type="KEGG" id="cpi:Cpin_3130"/>
<dbReference type="OrthoDB" id="9787779at2"/>
<feature type="transmembrane region" description="Helical" evidence="5">
    <location>
        <begin position="413"/>
        <end position="433"/>
    </location>
</feature>
<dbReference type="Pfam" id="PF00732">
    <property type="entry name" value="GMC_oxred_N"/>
    <property type="match status" value="1"/>
</dbReference>
<feature type="transmembrane region" description="Helical" evidence="5">
    <location>
        <begin position="237"/>
        <end position="256"/>
    </location>
</feature>
<keyword evidence="5" id="KW-1133">Transmembrane helix</keyword>
<accession>A0A979G4S0</accession>
<dbReference type="SUPFAM" id="SSF51905">
    <property type="entry name" value="FAD/NAD(P)-binding domain"/>
    <property type="match status" value="1"/>
</dbReference>
<evidence type="ECO:0000256" key="3">
    <source>
        <dbReference type="ARBA" id="ARBA00022827"/>
    </source>
</evidence>
<feature type="transmembrane region" description="Helical" evidence="5">
    <location>
        <begin position="128"/>
        <end position="150"/>
    </location>
</feature>
<dbReference type="InterPro" id="IPR000172">
    <property type="entry name" value="GMC_OxRdtase_N"/>
</dbReference>
<keyword evidence="2" id="KW-0285">Flavoprotein</keyword>
<dbReference type="GO" id="GO:0050660">
    <property type="term" value="F:flavin adenine dinucleotide binding"/>
    <property type="evidence" value="ECO:0007669"/>
    <property type="project" value="InterPro"/>
</dbReference>
<feature type="transmembrane region" description="Helical" evidence="5">
    <location>
        <begin position="298"/>
        <end position="320"/>
    </location>
</feature>
<protein>
    <submittedName>
        <fullName evidence="8">Glucose-methanol-choline oxidoreductase</fullName>
    </submittedName>
</protein>
<proteinExistence type="inferred from homology"/>
<dbReference type="PANTHER" id="PTHR46056:SF12">
    <property type="entry name" value="LONG-CHAIN-ALCOHOL OXIDASE"/>
    <property type="match status" value="1"/>
</dbReference>
<evidence type="ECO:0000313" key="9">
    <source>
        <dbReference type="Proteomes" id="UP000002215"/>
    </source>
</evidence>
<feature type="transmembrane region" description="Helical" evidence="5">
    <location>
        <begin position="453"/>
        <end position="472"/>
    </location>
</feature>
<feature type="transmembrane region" description="Helical" evidence="5">
    <location>
        <begin position="51"/>
        <end position="71"/>
    </location>
</feature>
<dbReference type="RefSeq" id="WP_012790774.1">
    <property type="nucleotide sequence ID" value="NC_013132.1"/>
</dbReference>
<keyword evidence="3" id="KW-0274">FAD</keyword>
<reference evidence="8 9" key="2">
    <citation type="journal article" date="2010" name="Stand. Genomic Sci.">
        <title>Complete genome sequence of Chitinophaga pinensis type strain (UQM 2034).</title>
        <authorList>
            <person name="Glavina Del Rio T."/>
            <person name="Abt B."/>
            <person name="Spring S."/>
            <person name="Lapidus A."/>
            <person name="Nolan M."/>
            <person name="Tice H."/>
            <person name="Copeland A."/>
            <person name="Cheng J.F."/>
            <person name="Chen F."/>
            <person name="Bruce D."/>
            <person name="Goodwin L."/>
            <person name="Pitluck S."/>
            <person name="Ivanova N."/>
            <person name="Mavromatis K."/>
            <person name="Mikhailova N."/>
            <person name="Pati A."/>
            <person name="Chen A."/>
            <person name="Palaniappan K."/>
            <person name="Land M."/>
            <person name="Hauser L."/>
            <person name="Chang Y.J."/>
            <person name="Jeffries C.D."/>
            <person name="Chain P."/>
            <person name="Saunders E."/>
            <person name="Detter J.C."/>
            <person name="Brettin T."/>
            <person name="Rohde M."/>
            <person name="Goker M."/>
            <person name="Bristow J."/>
            <person name="Eisen J.A."/>
            <person name="Markowitz V."/>
            <person name="Hugenholtz P."/>
            <person name="Kyrpides N.C."/>
            <person name="Klenk H.P."/>
            <person name="Lucas S."/>
        </authorList>
    </citation>
    <scope>NUCLEOTIDE SEQUENCE [LARGE SCALE GENOMIC DNA]</scope>
    <source>
        <strain evidence="9">ATCC 43595 / DSM 2588 / LMG 13176 / NBRC 15968 / NCIMB 11800 / UQM 2034</strain>
    </source>
</reference>
<evidence type="ECO:0000256" key="5">
    <source>
        <dbReference type="SAM" id="Phobius"/>
    </source>
</evidence>
<sequence length="1182" mass="131580">MHIPVLFYFHGYVKRDPLDYTPLFARMLLAILINAILSVGLFLLAGPSLHFRTTTVLIVMAVVNSLLYGPLNILLRKCSSLVTALLVFAPFFLYDLYQENHFRQSSALHPACWEYDGHFIFAALQPPVLRLLLIFALYALIFGVLSIWLYRIAARLLFGKKEDITEPDERAYKLFFSEARSSENIPKPRRDFAFLALRILGSFYLFYLLVLIIGVLGEHAWPGQVQQLIKMTYANPALAINTYFKIILMTTLAFVAAYNKSLRYHCSLALFAGHSVSTVYALVFHYCRALQASDPTNFLLTSAITDGALLVLFVWMAIAYKKAAAIHAAARDLPINFSVPLTLVKYLYTGMSVLFMLFCAAIVLIRLKASPDGGIGAVYGAPDPMVGNTVTLYATLAVLCIFLINKEALRNHFFNALVIPLLAGGSIAVLWLITGDLNGGVFITTRSGAGVQVNWYFPLFALVHALLATLMIRIRKMYYDIDYTTNTLSPSSAINVMALSNAFFSSDNQQQASDLELVDKYAGGIKGRKRGLLNLPFALFENVLNLVYGIRPCFSSMQRDEQRYYLSRYFFRNEWQRKRAFIPPLAELAYQIGLSLNSIIMFANFSTINVRNAMGYVPVNARDRTQGDMPAYPPPHESIARLPHDEKDPANFKPAGIAEKEEVAPRVTTPVKEEKLPQEVDYFIVGSGAGGAVAAYRLACTVANPGSILLLERGTRYQPLQDFQDTEIEMMKKVYKEGGLQQTKTFSMTLLQGECVGGTTVVNNAVCFTIPNTIREIWQQQYDIDLSGLDMEYQQIAAELSIKPLEANGVNREVAARFSQAVERYNRTAADKLITTFPVLVNHLHTMGDGNWNLGNKRMRKRSMLETYIPWAESRGVKVIPNMTAVQFIEDPAQPGRAGEVIVRADNGNLQRVKVRKAVIVAGGVISSSHFLMRSGVKNENIGKRLSCNFALPVAFEFDRPVRAYDGDQITMAAMDSKGRAIFETYFNPPASFGLSSIPFFFDRRDAITGRYCYYLNLGALIGSSAGGEVLKKADLINGQAFVWQLGEEDISKIKFAIEKLIELGRFGGAVKAVIPTKPGIEIDLTNEDEVDRFIGQLSGFPVRMKDLPVSTAHPQGGNLMAGSQSPHRTQRVVDESFCLEGYNNVFVADASLFPVSITVNPQWTIMALSSLACKQIVSRFK</sequence>
<dbReference type="AlphaFoldDB" id="A0A979G4S0"/>
<evidence type="ECO:0000313" key="8">
    <source>
        <dbReference type="EMBL" id="ACU60598.1"/>
    </source>
</evidence>
<evidence type="ECO:0000256" key="4">
    <source>
        <dbReference type="ARBA" id="ARBA00023002"/>
    </source>
</evidence>
<dbReference type="Proteomes" id="UP000002215">
    <property type="component" value="Chromosome"/>
</dbReference>
<dbReference type="InterPro" id="IPR007867">
    <property type="entry name" value="GMC_OxRtase_C"/>
</dbReference>
<evidence type="ECO:0000259" key="6">
    <source>
        <dbReference type="Pfam" id="PF00732"/>
    </source>
</evidence>
<reference evidence="9" key="1">
    <citation type="submission" date="2009-08" db="EMBL/GenBank/DDBJ databases">
        <title>The complete genome of Chitinophaga pinensis DSM 2588.</title>
        <authorList>
            <consortium name="US DOE Joint Genome Institute (JGI-PGF)"/>
            <person name="Lucas S."/>
            <person name="Copeland A."/>
            <person name="Lapidus A."/>
            <person name="Glavina del Rio T."/>
            <person name="Dalin E."/>
            <person name="Tice H."/>
            <person name="Bruce D."/>
            <person name="Goodwin L."/>
            <person name="Pitluck S."/>
            <person name="Kyrpides N."/>
            <person name="Mavromatis K."/>
            <person name="Ivanova N."/>
            <person name="Mikhailova N."/>
            <person name="Sims D."/>
            <person name="Meinche L."/>
            <person name="Brettin T."/>
            <person name="Detter J.C."/>
            <person name="Han C."/>
            <person name="Larimer F."/>
            <person name="Land M."/>
            <person name="Hauser L."/>
            <person name="Markowitz V."/>
            <person name="Cheng J.-F."/>
            <person name="Hugenholtz P."/>
            <person name="Woyke T."/>
            <person name="Wu D."/>
            <person name="Spring S."/>
            <person name="Klenk H.-P."/>
            <person name="Eisen J.A."/>
        </authorList>
    </citation>
    <scope>NUCLEOTIDE SEQUENCE [LARGE SCALE GENOMIC DNA]</scope>
    <source>
        <strain evidence="9">ATCC 43595 / DSM 2588 / LMG 13176 / NBRC 15968 / NCIMB 11800 / UQM 2034</strain>
    </source>
</reference>
<comment type="similarity">
    <text evidence="1">Belongs to the GMC oxidoreductase family.</text>
</comment>
<feature type="transmembrane region" description="Helical" evidence="5">
    <location>
        <begin position="268"/>
        <end position="286"/>
    </location>
</feature>
<feature type="transmembrane region" description="Helical" evidence="5">
    <location>
        <begin position="78"/>
        <end position="97"/>
    </location>
</feature>
<dbReference type="Pfam" id="PF05199">
    <property type="entry name" value="GMC_oxred_C"/>
    <property type="match status" value="1"/>
</dbReference>
<feature type="transmembrane region" description="Helical" evidence="5">
    <location>
        <begin position="23"/>
        <end position="45"/>
    </location>
</feature>
<feature type="transmembrane region" description="Helical" evidence="5">
    <location>
        <begin position="341"/>
        <end position="365"/>
    </location>
</feature>
<feature type="transmembrane region" description="Helical" evidence="5">
    <location>
        <begin position="532"/>
        <end position="550"/>
    </location>
</feature>
<evidence type="ECO:0000256" key="1">
    <source>
        <dbReference type="ARBA" id="ARBA00010790"/>
    </source>
</evidence>
<dbReference type="PANTHER" id="PTHR46056">
    <property type="entry name" value="LONG-CHAIN-ALCOHOL OXIDASE"/>
    <property type="match status" value="1"/>
</dbReference>
<evidence type="ECO:0000256" key="2">
    <source>
        <dbReference type="ARBA" id="ARBA00022630"/>
    </source>
</evidence>
<evidence type="ECO:0000259" key="7">
    <source>
        <dbReference type="Pfam" id="PF05199"/>
    </source>
</evidence>
<name>A0A979G4S0_CHIPD</name>
<dbReference type="EMBL" id="CP001699">
    <property type="protein sequence ID" value="ACU60598.1"/>
    <property type="molecule type" value="Genomic_DNA"/>
</dbReference>
<gene>
    <name evidence="8" type="ordered locus">Cpin_3130</name>
</gene>
<dbReference type="InterPro" id="IPR036188">
    <property type="entry name" value="FAD/NAD-bd_sf"/>
</dbReference>
<feature type="transmembrane region" description="Helical" evidence="5">
    <location>
        <begin position="195"/>
        <end position="217"/>
    </location>
</feature>
<feature type="domain" description="Glucose-methanol-choline oxidoreductase N-terminal" evidence="6">
    <location>
        <begin position="731"/>
        <end position="947"/>
    </location>
</feature>
<keyword evidence="5" id="KW-0812">Transmembrane</keyword>
<feature type="transmembrane region" description="Helical" evidence="5">
    <location>
        <begin position="385"/>
        <end position="404"/>
    </location>
</feature>